<sequence>MSSSVSICSNALLALGAHPINDFVEDTDHARLCSNLYPTVRNNLLRAHPWNCAIKRVVLSPVSTTPVFGFGYQFSLPGDLIRVLSVGEQHDDIPYRIEGNRLLANIDAVRLRYVFRNEDESTWDAALVNVAEATMQAKLAYAVTGSASLRDTLTQEAAYLLRQAKAIDGQEDPPEMLDGFPTYESRF</sequence>
<evidence type="ECO:0000313" key="1">
    <source>
        <dbReference type="EMBL" id="CDZ82517.1"/>
    </source>
</evidence>
<dbReference type="PATRIC" id="fig|545.12.peg.2807"/>
<gene>
    <name evidence="1" type="ORF">BN1086_00595</name>
    <name evidence="2" type="ORF">BN1086_02784</name>
</gene>
<organism evidence="1">
    <name type="scientific">Citrobacter koseri</name>
    <name type="common">Citrobacter diversus</name>
    <dbReference type="NCBI Taxonomy" id="545"/>
    <lineage>
        <taxon>Bacteria</taxon>
        <taxon>Pseudomonadati</taxon>
        <taxon>Pseudomonadota</taxon>
        <taxon>Gammaproteobacteria</taxon>
        <taxon>Enterobacterales</taxon>
        <taxon>Enterobacteriaceae</taxon>
        <taxon>Citrobacter</taxon>
    </lineage>
</organism>
<evidence type="ECO:0000313" key="2">
    <source>
        <dbReference type="EMBL" id="CDZ84629.1"/>
    </source>
</evidence>
<dbReference type="EMBL" id="LK931336">
    <property type="protein sequence ID" value="CDZ84629.1"/>
    <property type="molecule type" value="Genomic_DNA"/>
</dbReference>
<dbReference type="EMBL" id="LK931336">
    <property type="protein sequence ID" value="CDZ82517.1"/>
    <property type="molecule type" value="Genomic_DNA"/>
</dbReference>
<protein>
    <submittedName>
        <fullName evidence="1">Uncharacterized protein</fullName>
    </submittedName>
</protein>
<proteinExistence type="predicted"/>
<name>A0A078LB77_CITKO</name>
<accession>A0A078LB77</accession>
<reference evidence="1" key="1">
    <citation type="submission" date="2014-06" db="EMBL/GenBank/DDBJ databases">
        <authorList>
            <person name="Urmite Genomes Urmite Genomes"/>
        </authorList>
    </citation>
    <scope>NUCLEOTIDE SEQUENCE</scope>
</reference>
<dbReference type="AlphaFoldDB" id="A0A078LB77"/>